<dbReference type="Proteomes" id="UP000003900">
    <property type="component" value="Unassembled WGS sequence"/>
</dbReference>
<dbReference type="SUPFAM" id="SSF53448">
    <property type="entry name" value="Nucleotide-diphospho-sugar transferases"/>
    <property type="match status" value="1"/>
</dbReference>
<dbReference type="AlphaFoldDB" id="H3SK42"/>
<keyword evidence="3" id="KW-0808">Transferase</keyword>
<feature type="domain" description="Glycosyltransferase 2-like" evidence="2">
    <location>
        <begin position="5"/>
        <end position="119"/>
    </location>
</feature>
<evidence type="ECO:0000313" key="4">
    <source>
        <dbReference type="Proteomes" id="UP000003900"/>
    </source>
</evidence>
<keyword evidence="4" id="KW-1185">Reference proteome</keyword>
<dbReference type="GO" id="GO:0016740">
    <property type="term" value="F:transferase activity"/>
    <property type="evidence" value="ECO:0007669"/>
    <property type="project" value="UniProtKB-KW"/>
</dbReference>
<evidence type="ECO:0000313" key="3">
    <source>
        <dbReference type="EMBL" id="EHQ60578.1"/>
    </source>
</evidence>
<sequence>MRTLTVFTPAYNRAYCLTRLYDSLVRQNSGEFEWLVIDDGSTDETPELVRAWIADNRIPIRYVRQENQGMHGAHNTAYDQIETELNVCIDSDDYMPDGAVEKIIDFWRTYGSDQVAGIVGLDCALDGTVIGTRLPEDKARSTLFDLYYKHGVTGDKKLVYRTKLTKMYRYPLFEGEKYVGLAYKYYMIDRDYELLLMNEVLCYVEYMPDGASRNMLRHYRNNPRGFAFYRVQLMKLPFAGLSFKFRQAVHHVSSCCLARSPAMLLGHAPRVARKAAYLVGAAARICALCIYRSKDVACDWMGEEPCDDDHMAHASDGFHFFIYSQVFCGIPSP</sequence>
<comment type="similarity">
    <text evidence="1">Belongs to the glycosyltransferase 2 family.</text>
</comment>
<dbReference type="EMBL" id="AHKH01000064">
    <property type="protein sequence ID" value="EHQ60578.1"/>
    <property type="molecule type" value="Genomic_DNA"/>
</dbReference>
<evidence type="ECO:0000259" key="2">
    <source>
        <dbReference type="Pfam" id="PF00535"/>
    </source>
</evidence>
<protein>
    <submittedName>
        <fullName evidence="3">Glycosyl transferase family protein</fullName>
    </submittedName>
</protein>
<evidence type="ECO:0000256" key="1">
    <source>
        <dbReference type="ARBA" id="ARBA00006739"/>
    </source>
</evidence>
<dbReference type="PATRIC" id="fig|1131935.3.peg.4071"/>
<dbReference type="PANTHER" id="PTHR22916">
    <property type="entry name" value="GLYCOSYLTRANSFERASE"/>
    <property type="match status" value="1"/>
</dbReference>
<proteinExistence type="inferred from homology"/>
<comment type="caution">
    <text evidence="3">The sequence shown here is derived from an EMBL/GenBank/DDBJ whole genome shotgun (WGS) entry which is preliminary data.</text>
</comment>
<dbReference type="InterPro" id="IPR029044">
    <property type="entry name" value="Nucleotide-diphossugar_trans"/>
</dbReference>
<accession>H3SK42</accession>
<dbReference type="Gene3D" id="3.90.550.10">
    <property type="entry name" value="Spore Coat Polysaccharide Biosynthesis Protein SpsA, Chain A"/>
    <property type="match status" value="1"/>
</dbReference>
<reference evidence="3 4" key="1">
    <citation type="journal article" date="2012" name="J. Bacteriol.">
        <title>Genome Sequence of the Pattern-Forming Social Bacterium Paenibacillus dendritiformis C454 Chiral Morphotype.</title>
        <authorList>
            <person name="Sirota-Madi A."/>
            <person name="Olender T."/>
            <person name="Helman Y."/>
            <person name="Brainis I."/>
            <person name="Finkelshtein A."/>
            <person name="Roth D."/>
            <person name="Hagai E."/>
            <person name="Leshkowitz D."/>
            <person name="Brodsky L."/>
            <person name="Galatenko V."/>
            <person name="Nikolaev V."/>
            <person name="Gutnick D.L."/>
            <person name="Lancet D."/>
            <person name="Ben-Jacob E."/>
        </authorList>
    </citation>
    <scope>NUCLEOTIDE SEQUENCE [LARGE SCALE GENOMIC DNA]</scope>
    <source>
        <strain evidence="3 4">C454</strain>
    </source>
</reference>
<dbReference type="Pfam" id="PF00535">
    <property type="entry name" value="Glycos_transf_2"/>
    <property type="match status" value="1"/>
</dbReference>
<dbReference type="InterPro" id="IPR001173">
    <property type="entry name" value="Glyco_trans_2-like"/>
</dbReference>
<name>H3SK42_9BACL</name>
<gene>
    <name evidence="3" type="ORF">PDENDC454_19598</name>
</gene>
<dbReference type="CDD" id="cd00761">
    <property type="entry name" value="Glyco_tranf_GTA_type"/>
    <property type="match status" value="1"/>
</dbReference>
<dbReference type="STRING" id="1131935.PDENDC454_19598"/>
<organism evidence="3 4">
    <name type="scientific">Paenibacillus dendritiformis C454</name>
    <dbReference type="NCBI Taxonomy" id="1131935"/>
    <lineage>
        <taxon>Bacteria</taxon>
        <taxon>Bacillati</taxon>
        <taxon>Bacillota</taxon>
        <taxon>Bacilli</taxon>
        <taxon>Bacillales</taxon>
        <taxon>Paenibacillaceae</taxon>
        <taxon>Paenibacillus</taxon>
    </lineage>
</organism>